<dbReference type="PRINTS" id="PR00105">
    <property type="entry name" value="C5METTRFRASE"/>
</dbReference>
<dbReference type="PROSITE" id="PS51679">
    <property type="entry name" value="SAM_MT_C5"/>
    <property type="match status" value="1"/>
</dbReference>
<reference evidence="6" key="1">
    <citation type="submission" date="2018-05" db="EMBL/GenBank/DDBJ databases">
        <authorList>
            <person name="Lanie J.A."/>
            <person name="Ng W.-L."/>
            <person name="Kazmierczak K.M."/>
            <person name="Andrzejewski T.M."/>
            <person name="Davidsen T.M."/>
            <person name="Wayne K.J."/>
            <person name="Tettelin H."/>
            <person name="Glass J.I."/>
            <person name="Rusch D."/>
            <person name="Podicherti R."/>
            <person name="Tsui H.-C.T."/>
            <person name="Winkler M.E."/>
        </authorList>
    </citation>
    <scope>NUCLEOTIDE SEQUENCE</scope>
</reference>
<dbReference type="PROSITE" id="PS00094">
    <property type="entry name" value="C5_MTASE_1"/>
    <property type="match status" value="1"/>
</dbReference>
<dbReference type="EC" id="2.1.1.37" evidence="1"/>
<dbReference type="AlphaFoldDB" id="A0A382VBL1"/>
<dbReference type="Pfam" id="PF00145">
    <property type="entry name" value="DNA_methylase"/>
    <property type="match status" value="1"/>
</dbReference>
<dbReference type="PANTHER" id="PTHR10629">
    <property type="entry name" value="CYTOSINE-SPECIFIC METHYLTRANSFERASE"/>
    <property type="match status" value="1"/>
</dbReference>
<feature type="compositionally biased region" description="Basic and acidic residues" evidence="5">
    <location>
        <begin position="215"/>
        <end position="225"/>
    </location>
</feature>
<dbReference type="GO" id="GO:0003886">
    <property type="term" value="F:DNA (cytosine-5-)-methyltransferase activity"/>
    <property type="evidence" value="ECO:0007669"/>
    <property type="project" value="UniProtKB-EC"/>
</dbReference>
<dbReference type="NCBIfam" id="TIGR00675">
    <property type="entry name" value="dcm"/>
    <property type="match status" value="1"/>
</dbReference>
<evidence type="ECO:0000256" key="5">
    <source>
        <dbReference type="SAM" id="MobiDB-lite"/>
    </source>
</evidence>
<accession>A0A382VBL1</accession>
<feature type="non-terminal residue" evidence="6">
    <location>
        <position position="286"/>
    </location>
</feature>
<dbReference type="GO" id="GO:0032259">
    <property type="term" value="P:methylation"/>
    <property type="evidence" value="ECO:0007669"/>
    <property type="project" value="UniProtKB-KW"/>
</dbReference>
<evidence type="ECO:0000256" key="4">
    <source>
        <dbReference type="ARBA" id="ARBA00022691"/>
    </source>
</evidence>
<keyword evidence="2" id="KW-0489">Methyltransferase</keyword>
<dbReference type="EMBL" id="UINC01150390">
    <property type="protein sequence ID" value="SVD43405.1"/>
    <property type="molecule type" value="Genomic_DNA"/>
</dbReference>
<feature type="non-terminal residue" evidence="6">
    <location>
        <position position="1"/>
    </location>
</feature>
<evidence type="ECO:0000256" key="2">
    <source>
        <dbReference type="ARBA" id="ARBA00022603"/>
    </source>
</evidence>
<feature type="region of interest" description="Disordered" evidence="5">
    <location>
        <begin position="262"/>
        <end position="286"/>
    </location>
</feature>
<dbReference type="InterPro" id="IPR050390">
    <property type="entry name" value="C5-Methyltransferase"/>
</dbReference>
<dbReference type="InterPro" id="IPR029063">
    <property type="entry name" value="SAM-dependent_MTases_sf"/>
</dbReference>
<dbReference type="InterPro" id="IPR001525">
    <property type="entry name" value="C5_MeTfrase"/>
</dbReference>
<sequence>GGRLAADLFCGAGGLGLGLEVSGIRTVLGIDSDPEAAATHRALFPGLTIDDWDLGDGAVVKRVADLIRSCGISVVVGGPPCQPFSRAGRSLLRELVARGIRPEYDARQDLWLSFLAVVKHSEPEAVIMENVPDMALDSDTLIVRKMVHELERCGYSVEVEILDSFRFDVPQLRPRLILVALAGGRSFSFPTGSTRGTPSLRDAIGDLPLLDGGPRFEFRDARSDPEGPPTASDTEYRFTSAGEDTWVSFAEYDLDMIYDIPARLGGDTTHPDPSEATNGDEPAPSR</sequence>
<proteinExistence type="predicted"/>
<feature type="region of interest" description="Disordered" evidence="5">
    <location>
        <begin position="215"/>
        <end position="236"/>
    </location>
</feature>
<keyword evidence="3" id="KW-0808">Transferase</keyword>
<evidence type="ECO:0000313" key="6">
    <source>
        <dbReference type="EMBL" id="SVD43405.1"/>
    </source>
</evidence>
<evidence type="ECO:0000256" key="1">
    <source>
        <dbReference type="ARBA" id="ARBA00011975"/>
    </source>
</evidence>
<dbReference type="PANTHER" id="PTHR10629:SF52">
    <property type="entry name" value="DNA (CYTOSINE-5)-METHYLTRANSFERASE 1"/>
    <property type="match status" value="1"/>
</dbReference>
<protein>
    <recommendedName>
        <fullName evidence="1">DNA (cytosine-5-)-methyltransferase</fullName>
        <ecNumber evidence="1">2.1.1.37</ecNumber>
    </recommendedName>
</protein>
<keyword evidence="4" id="KW-0949">S-adenosyl-L-methionine</keyword>
<name>A0A382VBL1_9ZZZZ</name>
<dbReference type="InterPro" id="IPR018117">
    <property type="entry name" value="C5_DNA_meth_AS"/>
</dbReference>
<evidence type="ECO:0000256" key="3">
    <source>
        <dbReference type="ARBA" id="ARBA00022679"/>
    </source>
</evidence>
<gene>
    <name evidence="6" type="ORF">METZ01_LOCUS396259</name>
</gene>
<dbReference type="Gene3D" id="3.40.50.150">
    <property type="entry name" value="Vaccinia Virus protein VP39"/>
    <property type="match status" value="1"/>
</dbReference>
<dbReference type="SUPFAM" id="SSF53335">
    <property type="entry name" value="S-adenosyl-L-methionine-dependent methyltransferases"/>
    <property type="match status" value="1"/>
</dbReference>
<organism evidence="6">
    <name type="scientific">marine metagenome</name>
    <dbReference type="NCBI Taxonomy" id="408172"/>
    <lineage>
        <taxon>unclassified sequences</taxon>
        <taxon>metagenomes</taxon>
        <taxon>ecological metagenomes</taxon>
    </lineage>
</organism>